<proteinExistence type="predicted"/>
<name>A0ACC1JCK9_9FUNG</name>
<evidence type="ECO:0000313" key="1">
    <source>
        <dbReference type="EMBL" id="KAJ1947425.1"/>
    </source>
</evidence>
<protein>
    <submittedName>
        <fullName evidence="1">Ran-specific GTPase-activating protein 30</fullName>
    </submittedName>
</protein>
<dbReference type="Proteomes" id="UP001150603">
    <property type="component" value="Unassembled WGS sequence"/>
</dbReference>
<sequence length="283" mass="30807">MDDLFSSLAMQTVKLVGKAAFGAASSIAMKRVTEYMKSLPDHLTAKAPELDRLRSQFASKLRIVTPAIDLIEIIAARGHSTMASVLQLTHSLRRDIVKFTEKLETLERQEKTLGKGKLSVEVSEGVTKDLKSLLAKIEEAVPLLNLALTTSGAHLGGAMPQGVSPGRLMQASVLVARADERFEAAKEGVLVGEPLVLRLYSLFVGSVRPKSKNDFTWKEEYAKCQAELWRVPPSSSSADTDGGHGEPMGALQYELRIIEDLDDGRYHDEESAHDGKKVAPAAI</sequence>
<comment type="caution">
    <text evidence="1">The sequence shown here is derived from an EMBL/GenBank/DDBJ whole genome shotgun (WGS) entry which is preliminary data.</text>
</comment>
<organism evidence="1 2">
    <name type="scientific">Linderina macrospora</name>
    <dbReference type="NCBI Taxonomy" id="4868"/>
    <lineage>
        <taxon>Eukaryota</taxon>
        <taxon>Fungi</taxon>
        <taxon>Fungi incertae sedis</taxon>
        <taxon>Zoopagomycota</taxon>
        <taxon>Kickxellomycotina</taxon>
        <taxon>Kickxellomycetes</taxon>
        <taxon>Kickxellales</taxon>
        <taxon>Kickxellaceae</taxon>
        <taxon>Linderina</taxon>
    </lineage>
</organism>
<evidence type="ECO:0000313" key="2">
    <source>
        <dbReference type="Proteomes" id="UP001150603"/>
    </source>
</evidence>
<accession>A0ACC1JCK9</accession>
<gene>
    <name evidence="1" type="primary">YRB30</name>
    <name evidence="1" type="ORF">FBU59_001872</name>
</gene>
<feature type="non-terminal residue" evidence="1">
    <location>
        <position position="283"/>
    </location>
</feature>
<keyword evidence="2" id="KW-1185">Reference proteome</keyword>
<reference evidence="1" key="1">
    <citation type="submission" date="2022-07" db="EMBL/GenBank/DDBJ databases">
        <title>Phylogenomic reconstructions and comparative analyses of Kickxellomycotina fungi.</title>
        <authorList>
            <person name="Reynolds N.K."/>
            <person name="Stajich J.E."/>
            <person name="Barry K."/>
            <person name="Grigoriev I.V."/>
            <person name="Crous P."/>
            <person name="Smith M.E."/>
        </authorList>
    </citation>
    <scope>NUCLEOTIDE SEQUENCE</scope>
    <source>
        <strain evidence="1">NRRL 5244</strain>
    </source>
</reference>
<dbReference type="EMBL" id="JANBPW010000930">
    <property type="protein sequence ID" value="KAJ1947425.1"/>
    <property type="molecule type" value="Genomic_DNA"/>
</dbReference>